<dbReference type="Proteomes" id="UP001187343">
    <property type="component" value="Unassembled WGS sequence"/>
</dbReference>
<sequence>MEETVISQGQPFAAEIRAKRPITDSDPCGGGGDVWEITAAHGDPLQDFISSCSTSCVLRNLLRSEPPDSDIRVKLNLNHFDLS</sequence>
<accession>A0AA88TA09</accession>
<organism evidence="1 2">
    <name type="scientific">Cirrhinus molitorella</name>
    <name type="common">mud carp</name>
    <dbReference type="NCBI Taxonomy" id="172907"/>
    <lineage>
        <taxon>Eukaryota</taxon>
        <taxon>Metazoa</taxon>
        <taxon>Chordata</taxon>
        <taxon>Craniata</taxon>
        <taxon>Vertebrata</taxon>
        <taxon>Euteleostomi</taxon>
        <taxon>Actinopterygii</taxon>
        <taxon>Neopterygii</taxon>
        <taxon>Teleostei</taxon>
        <taxon>Ostariophysi</taxon>
        <taxon>Cypriniformes</taxon>
        <taxon>Cyprinidae</taxon>
        <taxon>Labeoninae</taxon>
        <taxon>Labeonini</taxon>
        <taxon>Cirrhinus</taxon>
    </lineage>
</organism>
<dbReference type="AlphaFoldDB" id="A0AA88TA09"/>
<evidence type="ECO:0000313" key="1">
    <source>
        <dbReference type="EMBL" id="KAK2867688.1"/>
    </source>
</evidence>
<reference evidence="1" key="1">
    <citation type="submission" date="2023-08" db="EMBL/GenBank/DDBJ databases">
        <title>Chromosome-level Genome Assembly of mud carp (Cirrhinus molitorella).</title>
        <authorList>
            <person name="Liu H."/>
        </authorList>
    </citation>
    <scope>NUCLEOTIDE SEQUENCE</scope>
    <source>
        <strain evidence="1">Prfri</strain>
        <tissue evidence="1">Muscle</tissue>
    </source>
</reference>
<comment type="caution">
    <text evidence="1">The sequence shown here is derived from an EMBL/GenBank/DDBJ whole genome shotgun (WGS) entry which is preliminary data.</text>
</comment>
<proteinExistence type="predicted"/>
<keyword evidence="2" id="KW-1185">Reference proteome</keyword>
<gene>
    <name evidence="1" type="ORF">Q8A67_025805</name>
</gene>
<protein>
    <submittedName>
        <fullName evidence="1">Uncharacterized protein</fullName>
    </submittedName>
</protein>
<name>A0AA88TA09_9TELE</name>
<dbReference type="EMBL" id="JAUYZG010000025">
    <property type="protein sequence ID" value="KAK2867688.1"/>
    <property type="molecule type" value="Genomic_DNA"/>
</dbReference>
<evidence type="ECO:0000313" key="2">
    <source>
        <dbReference type="Proteomes" id="UP001187343"/>
    </source>
</evidence>